<dbReference type="NCBIfam" id="TIGR01452">
    <property type="entry name" value="PGP_euk"/>
    <property type="match status" value="1"/>
</dbReference>
<feature type="active site" description="Proton donor" evidence="3">
    <location>
        <position position="42"/>
    </location>
</feature>
<feature type="active site" description="Nucleophile" evidence="3">
    <location>
        <position position="40"/>
    </location>
</feature>
<keyword evidence="5" id="KW-0479">Metal-binding</keyword>
<gene>
    <name evidence="6" type="ORF">PHAECO_LOCUS7246</name>
</gene>
<dbReference type="SUPFAM" id="SSF56784">
    <property type="entry name" value="HAD-like"/>
    <property type="match status" value="1"/>
</dbReference>
<evidence type="ECO:0000256" key="5">
    <source>
        <dbReference type="PIRSR" id="PIRSR000915-3"/>
    </source>
</evidence>
<accession>A0A9N9SE03</accession>
<comment type="similarity">
    <text evidence="2">Belongs to the HAD-like hydrolase superfamily.</text>
</comment>
<dbReference type="GO" id="GO:0005737">
    <property type="term" value="C:cytoplasm"/>
    <property type="evidence" value="ECO:0007669"/>
    <property type="project" value="TreeGrafter"/>
</dbReference>
<evidence type="ECO:0008006" key="8">
    <source>
        <dbReference type="Google" id="ProtNLM"/>
    </source>
</evidence>
<dbReference type="OrthoDB" id="413953at2759"/>
<keyword evidence="5" id="KW-0460">Magnesium</keyword>
<keyword evidence="1 2" id="KW-0378">Hydrolase</keyword>
<evidence type="ECO:0000256" key="1">
    <source>
        <dbReference type="ARBA" id="ARBA00022801"/>
    </source>
</evidence>
<protein>
    <recommendedName>
        <fullName evidence="8">Phosphoglycolate phosphatase</fullName>
    </recommendedName>
</protein>
<organism evidence="6 7">
    <name type="scientific">Phaedon cochleariae</name>
    <name type="common">Mustard beetle</name>
    <dbReference type="NCBI Taxonomy" id="80249"/>
    <lineage>
        <taxon>Eukaryota</taxon>
        <taxon>Metazoa</taxon>
        <taxon>Ecdysozoa</taxon>
        <taxon>Arthropoda</taxon>
        <taxon>Hexapoda</taxon>
        <taxon>Insecta</taxon>
        <taxon>Pterygota</taxon>
        <taxon>Neoptera</taxon>
        <taxon>Endopterygota</taxon>
        <taxon>Coleoptera</taxon>
        <taxon>Polyphaga</taxon>
        <taxon>Cucujiformia</taxon>
        <taxon>Chrysomeloidea</taxon>
        <taxon>Chrysomelidae</taxon>
        <taxon>Chrysomelinae</taxon>
        <taxon>Chrysomelini</taxon>
        <taxon>Phaedon</taxon>
    </lineage>
</organism>
<evidence type="ECO:0000313" key="6">
    <source>
        <dbReference type="EMBL" id="CAG9819499.1"/>
    </source>
</evidence>
<keyword evidence="7" id="KW-1185">Reference proteome</keyword>
<dbReference type="InterPro" id="IPR023214">
    <property type="entry name" value="HAD_sf"/>
</dbReference>
<dbReference type="Pfam" id="PF13242">
    <property type="entry name" value="Hydrolase_like"/>
    <property type="match status" value="1"/>
</dbReference>
<dbReference type="Pfam" id="PF13344">
    <property type="entry name" value="Hydrolase_6"/>
    <property type="match status" value="1"/>
</dbReference>
<feature type="binding site" evidence="5">
    <location>
        <position position="40"/>
    </location>
    <ligand>
        <name>Mg(2+)</name>
        <dbReference type="ChEBI" id="CHEBI:18420"/>
    </ligand>
</feature>
<dbReference type="EMBL" id="OU896709">
    <property type="protein sequence ID" value="CAG9819499.1"/>
    <property type="molecule type" value="Genomic_DNA"/>
</dbReference>
<evidence type="ECO:0000256" key="2">
    <source>
        <dbReference type="PIRNR" id="PIRNR000915"/>
    </source>
</evidence>
<proteinExistence type="inferred from homology"/>
<dbReference type="Gene3D" id="3.40.50.1000">
    <property type="entry name" value="HAD superfamily/HAD-like"/>
    <property type="match status" value="2"/>
</dbReference>
<dbReference type="AlphaFoldDB" id="A0A9N9SE03"/>
<dbReference type="NCBIfam" id="TIGR01460">
    <property type="entry name" value="HAD-SF-IIA"/>
    <property type="match status" value="1"/>
</dbReference>
<evidence type="ECO:0000256" key="3">
    <source>
        <dbReference type="PIRSR" id="PIRSR000915-1"/>
    </source>
</evidence>
<dbReference type="GO" id="GO:0046872">
    <property type="term" value="F:metal ion binding"/>
    <property type="evidence" value="ECO:0007669"/>
    <property type="project" value="UniProtKB-KW"/>
</dbReference>
<dbReference type="InterPro" id="IPR006357">
    <property type="entry name" value="HAD-SF_hydro_IIA"/>
</dbReference>
<dbReference type="InterPro" id="IPR036412">
    <property type="entry name" value="HAD-like_sf"/>
</dbReference>
<dbReference type="InterPro" id="IPR006349">
    <property type="entry name" value="PGP_euk"/>
</dbReference>
<reference evidence="6" key="1">
    <citation type="submission" date="2022-01" db="EMBL/GenBank/DDBJ databases">
        <authorList>
            <person name="King R."/>
        </authorList>
    </citation>
    <scope>NUCLEOTIDE SEQUENCE</scope>
</reference>
<feature type="binding site" evidence="4">
    <location>
        <position position="233"/>
    </location>
    <ligand>
        <name>substrate</name>
    </ligand>
</feature>
<dbReference type="PANTHER" id="PTHR19288:SF93">
    <property type="entry name" value="FI11325P-RELATED"/>
    <property type="match status" value="1"/>
</dbReference>
<dbReference type="GO" id="GO:0016791">
    <property type="term" value="F:phosphatase activity"/>
    <property type="evidence" value="ECO:0007669"/>
    <property type="project" value="InterPro"/>
</dbReference>
<feature type="binding site" evidence="5">
    <location>
        <position position="42"/>
    </location>
    <ligand>
        <name>Mg(2+)</name>
        <dbReference type="ChEBI" id="CHEBI:18420"/>
    </ligand>
</feature>
<dbReference type="PIRSF" id="PIRSF000915">
    <property type="entry name" value="PGP-type_phosphatase"/>
    <property type="match status" value="1"/>
</dbReference>
<evidence type="ECO:0000313" key="7">
    <source>
        <dbReference type="Proteomes" id="UP001153737"/>
    </source>
</evidence>
<evidence type="ECO:0000256" key="4">
    <source>
        <dbReference type="PIRSR" id="PIRSR000915-2"/>
    </source>
</evidence>
<reference evidence="6" key="2">
    <citation type="submission" date="2022-10" db="EMBL/GenBank/DDBJ databases">
        <authorList>
            <consortium name="ENA_rothamsted_submissions"/>
            <consortium name="culmorum"/>
            <person name="King R."/>
        </authorList>
    </citation>
    <scope>NUCLEOTIDE SEQUENCE</scope>
</reference>
<dbReference type="PANTHER" id="PTHR19288">
    <property type="entry name" value="4-NITROPHENYLPHOSPHATASE-RELATED"/>
    <property type="match status" value="1"/>
</dbReference>
<comment type="cofactor">
    <cofactor evidence="5">
        <name>Mg(2+)</name>
        <dbReference type="ChEBI" id="CHEBI:18420"/>
    </cofactor>
    <text evidence="5">Divalent metal ions. Mg(2+) is the most effective.</text>
</comment>
<dbReference type="Proteomes" id="UP001153737">
    <property type="component" value="Chromosome 3"/>
</dbReference>
<name>A0A9N9SE03_PHACE</name>
<feature type="binding site" evidence="5">
    <location>
        <position position="258"/>
    </location>
    <ligand>
        <name>Mg(2+)</name>
        <dbReference type="ChEBI" id="CHEBI:18420"/>
    </ligand>
</feature>
<sequence length="318" mass="35282">MNTIKTLTTNMLHSSLTNLSKLSKADMKKFLDSFDTVLSDCDGVLWLENEAIEGSVEVINMLRELGKKIIFVTNNSTKIREEFVTKSRRMGFIIEKDEIISTAYLAVSYLKSNGFNKKAYVIGSKGISQELEAAGIKHLGIGPDVLQCSLSQTIETFHPDPDVGAVIVGFDEHFSYNKLLKAASYLNKPSCFFVATNTDERFPMHTDLVVPGTGAIVRAVETVAQREAVVVGKPNSYISQALFREHGIDPKRTLMIGDRCNTDILLGTRCGFQTLLVLSGVTTLDEVTEWKKSSKKEEKDLVPDAYLNKLGDLLQFLD</sequence>
<dbReference type="FunFam" id="3.40.50.1000:FF:000245">
    <property type="entry name" value="4-nitrophenyl phosphatase"/>
    <property type="match status" value="1"/>
</dbReference>